<dbReference type="PANTHER" id="PTHR42648">
    <property type="entry name" value="TRANSPOSASE, PUTATIVE-RELATED"/>
    <property type="match status" value="1"/>
</dbReference>
<sequence length="397" mass="43548">MGLIAWNIRNPIGLGVKMDGTAVQVWSSLKVQYKTTSDLTTVLTDTELRGIKFCNGDDLLTHFVHLQSKWAYANSVGTHILDHDFCIIILQLLPLMPAWEAFISTLYESKTAANIISCRHKAQEARKAMHKLPQEGTPVEVCYWLGGGKEEQFPPGFGKHGGANGSANMALNTALTSTANAVVIETSYTLMVMIRGGNDKDRGRHTISTIPVANKPTVLAAVASGGGDLLTYIDSGCQTSITFHNALHTLDFTANLISVSKFDAAHFKFIDPHGQTFITASQTSGMYILTQDPPTAALLAKSHEKPTSIDTWHRRFPHANKSGDATLQAIKEYHAESEHQTGKKLKKLRFDMGKEFLNKGCEDYCRESGIVLKSPAPYAHAANRVHEWANRTTIKGV</sequence>
<dbReference type="GO" id="GO:0016787">
    <property type="term" value="F:hydrolase activity"/>
    <property type="evidence" value="ECO:0007669"/>
    <property type="project" value="UniProtKB-KW"/>
</dbReference>
<comment type="caution">
    <text evidence="11">The sequence shown here is derived from an EMBL/GenBank/DDBJ whole genome shotgun (WGS) entry which is preliminary data.</text>
</comment>
<dbReference type="GO" id="GO:0004519">
    <property type="term" value="F:endonuclease activity"/>
    <property type="evidence" value="ECO:0007669"/>
    <property type="project" value="UniProtKB-KW"/>
</dbReference>
<proteinExistence type="predicted"/>
<dbReference type="PANTHER" id="PTHR42648:SF11">
    <property type="entry name" value="TRANSPOSON TY4-P GAG-POL POLYPROTEIN"/>
    <property type="match status" value="1"/>
</dbReference>
<dbReference type="GO" id="GO:0015074">
    <property type="term" value="P:DNA integration"/>
    <property type="evidence" value="ECO:0007669"/>
    <property type="project" value="UniProtKB-KW"/>
</dbReference>
<dbReference type="GO" id="GO:0003887">
    <property type="term" value="F:DNA-directed DNA polymerase activity"/>
    <property type="evidence" value="ECO:0007669"/>
    <property type="project" value="UniProtKB-KW"/>
</dbReference>
<evidence type="ECO:0000256" key="7">
    <source>
        <dbReference type="ARBA" id="ARBA00022908"/>
    </source>
</evidence>
<dbReference type="SUPFAM" id="SSF53098">
    <property type="entry name" value="Ribonuclease H-like"/>
    <property type="match status" value="1"/>
</dbReference>
<evidence type="ECO:0000256" key="4">
    <source>
        <dbReference type="ARBA" id="ARBA00022759"/>
    </source>
</evidence>
<evidence type="ECO:0000256" key="8">
    <source>
        <dbReference type="ARBA" id="ARBA00022918"/>
    </source>
</evidence>
<dbReference type="Gene3D" id="3.30.420.10">
    <property type="entry name" value="Ribonuclease H-like superfamily/Ribonuclease H"/>
    <property type="match status" value="1"/>
</dbReference>
<dbReference type="OrthoDB" id="3054003at2759"/>
<evidence type="ECO:0000256" key="2">
    <source>
        <dbReference type="ARBA" id="ARBA00022722"/>
    </source>
</evidence>
<keyword evidence="7" id="KW-0229">DNA integration</keyword>
<evidence type="ECO:0000256" key="9">
    <source>
        <dbReference type="ARBA" id="ARBA00022932"/>
    </source>
</evidence>
<dbReference type="Proteomes" id="UP000467700">
    <property type="component" value="Unassembled WGS sequence"/>
</dbReference>
<keyword evidence="5" id="KW-0378">Hydrolase</keyword>
<keyword evidence="9" id="KW-0808">Transferase</keyword>
<evidence type="ECO:0000313" key="11">
    <source>
        <dbReference type="EMBL" id="CAA7270352.1"/>
    </source>
</evidence>
<keyword evidence="9" id="KW-0239">DNA-directed DNA polymerase</keyword>
<keyword evidence="2" id="KW-0540">Nuclease</keyword>
<organism evidence="11 12">
    <name type="scientific">Cyclocybe aegerita</name>
    <name type="common">Black poplar mushroom</name>
    <name type="synonym">Agrocybe aegerita</name>
    <dbReference type="NCBI Taxonomy" id="1973307"/>
    <lineage>
        <taxon>Eukaryota</taxon>
        <taxon>Fungi</taxon>
        <taxon>Dikarya</taxon>
        <taxon>Basidiomycota</taxon>
        <taxon>Agaricomycotina</taxon>
        <taxon>Agaricomycetes</taxon>
        <taxon>Agaricomycetidae</taxon>
        <taxon>Agaricales</taxon>
        <taxon>Agaricineae</taxon>
        <taxon>Bolbitiaceae</taxon>
        <taxon>Cyclocybe</taxon>
    </lineage>
</organism>
<keyword evidence="1" id="KW-0548">Nucleotidyltransferase</keyword>
<evidence type="ECO:0000313" key="12">
    <source>
        <dbReference type="Proteomes" id="UP000467700"/>
    </source>
</evidence>
<evidence type="ECO:0000256" key="6">
    <source>
        <dbReference type="ARBA" id="ARBA00022842"/>
    </source>
</evidence>
<evidence type="ECO:0000256" key="1">
    <source>
        <dbReference type="ARBA" id="ARBA00022695"/>
    </source>
</evidence>
<evidence type="ECO:0000256" key="3">
    <source>
        <dbReference type="ARBA" id="ARBA00022723"/>
    </source>
</evidence>
<dbReference type="GO" id="GO:0003676">
    <property type="term" value="F:nucleic acid binding"/>
    <property type="evidence" value="ECO:0007669"/>
    <property type="project" value="InterPro"/>
</dbReference>
<dbReference type="GO" id="GO:0006310">
    <property type="term" value="P:DNA recombination"/>
    <property type="evidence" value="ECO:0007669"/>
    <property type="project" value="UniProtKB-KW"/>
</dbReference>
<dbReference type="GO" id="GO:0003964">
    <property type="term" value="F:RNA-directed DNA polymerase activity"/>
    <property type="evidence" value="ECO:0007669"/>
    <property type="project" value="UniProtKB-KW"/>
</dbReference>
<dbReference type="GO" id="GO:0046872">
    <property type="term" value="F:metal ion binding"/>
    <property type="evidence" value="ECO:0007669"/>
    <property type="project" value="UniProtKB-KW"/>
</dbReference>
<dbReference type="InterPro" id="IPR039537">
    <property type="entry name" value="Retrotran_Ty1/copia-like"/>
</dbReference>
<dbReference type="Pfam" id="PF14223">
    <property type="entry name" value="Retrotran_gag_2"/>
    <property type="match status" value="1"/>
</dbReference>
<dbReference type="InterPro" id="IPR036397">
    <property type="entry name" value="RNaseH_sf"/>
</dbReference>
<keyword evidence="6" id="KW-0460">Magnesium</keyword>
<reference evidence="11 12" key="1">
    <citation type="submission" date="2020-01" db="EMBL/GenBank/DDBJ databases">
        <authorList>
            <person name="Gupta K D."/>
        </authorList>
    </citation>
    <scope>NUCLEOTIDE SEQUENCE [LARGE SCALE GENOMIC DNA]</scope>
</reference>
<gene>
    <name evidence="11" type="ORF">AAE3_LOCUS12773</name>
</gene>
<protein>
    <submittedName>
        <fullName evidence="11">Uncharacterized protein</fullName>
    </submittedName>
</protein>
<keyword evidence="10" id="KW-0233">DNA recombination</keyword>
<dbReference type="AlphaFoldDB" id="A0A8S0X8E6"/>
<evidence type="ECO:0000256" key="5">
    <source>
        <dbReference type="ARBA" id="ARBA00022801"/>
    </source>
</evidence>
<name>A0A8S0X8E6_CYCAE</name>
<evidence type="ECO:0000256" key="10">
    <source>
        <dbReference type="ARBA" id="ARBA00023172"/>
    </source>
</evidence>
<keyword evidence="8" id="KW-0695">RNA-directed DNA polymerase</keyword>
<keyword evidence="3" id="KW-0479">Metal-binding</keyword>
<keyword evidence="4" id="KW-0255">Endonuclease</keyword>
<dbReference type="InterPro" id="IPR012337">
    <property type="entry name" value="RNaseH-like_sf"/>
</dbReference>
<dbReference type="EMBL" id="CACVBS010000090">
    <property type="protein sequence ID" value="CAA7270352.1"/>
    <property type="molecule type" value="Genomic_DNA"/>
</dbReference>
<accession>A0A8S0X8E6</accession>
<keyword evidence="12" id="KW-1185">Reference proteome</keyword>